<accession>A0A7X2YZ99</accession>
<evidence type="ECO:0000313" key="2">
    <source>
        <dbReference type="Proteomes" id="UP000447876"/>
    </source>
</evidence>
<dbReference type="Proteomes" id="UP000447876">
    <property type="component" value="Unassembled WGS sequence"/>
</dbReference>
<organism evidence="1 2">
    <name type="scientific">Paenibacillus woosongensis</name>
    <dbReference type="NCBI Taxonomy" id="307580"/>
    <lineage>
        <taxon>Bacteria</taxon>
        <taxon>Bacillati</taxon>
        <taxon>Bacillota</taxon>
        <taxon>Bacilli</taxon>
        <taxon>Bacillales</taxon>
        <taxon>Paenibacillaceae</taxon>
        <taxon>Paenibacillus</taxon>
    </lineage>
</organism>
<reference evidence="1 2" key="1">
    <citation type="submission" date="2019-11" db="EMBL/GenBank/DDBJ databases">
        <title>Draft genome sequences of five Paenibacillus species of dairy origin.</title>
        <authorList>
            <person name="Olajide A.M."/>
            <person name="Chen S."/>
            <person name="Lapointe G."/>
        </authorList>
    </citation>
    <scope>NUCLEOTIDE SEQUENCE [LARGE SCALE GENOMIC DNA]</scope>
    <source>
        <strain evidence="1 2">12CR55</strain>
    </source>
</reference>
<evidence type="ECO:0008006" key="3">
    <source>
        <dbReference type="Google" id="ProtNLM"/>
    </source>
</evidence>
<comment type="caution">
    <text evidence="1">The sequence shown here is derived from an EMBL/GenBank/DDBJ whole genome shotgun (WGS) entry which is preliminary data.</text>
</comment>
<dbReference type="SUPFAM" id="SSF81301">
    <property type="entry name" value="Nucleotidyltransferase"/>
    <property type="match status" value="1"/>
</dbReference>
<gene>
    <name evidence="1" type="ORF">GNP95_06805</name>
</gene>
<proteinExistence type="predicted"/>
<dbReference type="EMBL" id="WNZW01000002">
    <property type="protein sequence ID" value="MUG44702.1"/>
    <property type="molecule type" value="Genomic_DNA"/>
</dbReference>
<dbReference type="RefSeq" id="WP_155610134.1">
    <property type="nucleotide sequence ID" value="NZ_WNZW01000002.1"/>
</dbReference>
<protein>
    <recommendedName>
        <fullName evidence="3">Nucleotidyltransferase family protein</fullName>
    </recommendedName>
</protein>
<sequence>MSIDIAEEGQAPLVAALKNLGSRLDQADAAWLLGGSCGLWLQGVPLERSPRDIDVYYDCAEAKKLHNRLTDLALDEPVWDESGRYSSMLSHYRLGALTMELVGGFEIRNGNSMYRTEVNGVLSGHAEQIMLEGVPIRLMPLAHELLFNVLRERPDRYYAVAEAIRKSPERHVGLLKLLLARNAWEAEMVSAVAKLLAAPEIHEEWLLKARQQQ</sequence>
<dbReference type="Gene3D" id="3.30.460.40">
    <property type="match status" value="1"/>
</dbReference>
<dbReference type="InterPro" id="IPR043519">
    <property type="entry name" value="NT_sf"/>
</dbReference>
<dbReference type="Pfam" id="PF10706">
    <property type="entry name" value="Aminoglyc_resit"/>
    <property type="match status" value="1"/>
</dbReference>
<dbReference type="OrthoDB" id="2678373at2"/>
<name>A0A7X2YZ99_9BACL</name>
<dbReference type="InterPro" id="IPR019646">
    <property type="entry name" value="Aminoglyc_AdlTrfase"/>
</dbReference>
<dbReference type="AlphaFoldDB" id="A0A7X2YZ99"/>
<evidence type="ECO:0000313" key="1">
    <source>
        <dbReference type="EMBL" id="MUG44702.1"/>
    </source>
</evidence>